<evidence type="ECO:0000259" key="8">
    <source>
        <dbReference type="PROSITE" id="PS50928"/>
    </source>
</evidence>
<sequence>MSRFLLRRFLNYLVLLFVAVSLAYMLAGTSMNPISVFDRTNPNLDIAAIERMLTEFNLNKDVPLLERYWNWLQGVVTSWDWGRTPQGGYVNEILSVRIWVSVRLITIGSFIGIIGGVALGAWSATKHHKLADHVVTLISLIIISTPVIVLATLLQIGAIQFNNITGTNFFEFMGETGTIGSYPGADLVNRLQHLLLPTISMSLGGIATYSRYQRNLMLDTLGADYVRTARAKGLRKGTAVRRHALRTALVPMATYFAFVIAGLFTGATITERVYAWHGMGDYSITSITGQDINGTVAVVAFSAACTFAGLMLADIFTVVVDPRVRVS</sequence>
<dbReference type="RefSeq" id="WP_350259023.1">
    <property type="nucleotide sequence ID" value="NZ_CP138335.1"/>
</dbReference>
<dbReference type="PANTHER" id="PTHR30465">
    <property type="entry name" value="INNER MEMBRANE ABC TRANSPORTER"/>
    <property type="match status" value="1"/>
</dbReference>
<feature type="transmembrane region" description="Helical" evidence="7">
    <location>
        <begin position="296"/>
        <end position="320"/>
    </location>
</feature>
<protein>
    <submittedName>
        <fullName evidence="9">ABC transporter permease</fullName>
    </submittedName>
</protein>
<feature type="transmembrane region" description="Helical" evidence="7">
    <location>
        <begin position="244"/>
        <end position="269"/>
    </location>
</feature>
<evidence type="ECO:0000256" key="5">
    <source>
        <dbReference type="ARBA" id="ARBA00022989"/>
    </source>
</evidence>
<organism evidence="9">
    <name type="scientific">Scrofimicrobium appendicitidis</name>
    <dbReference type="NCBI Taxonomy" id="3079930"/>
    <lineage>
        <taxon>Bacteria</taxon>
        <taxon>Bacillati</taxon>
        <taxon>Actinomycetota</taxon>
        <taxon>Actinomycetes</taxon>
        <taxon>Actinomycetales</taxon>
        <taxon>Actinomycetaceae</taxon>
        <taxon>Scrofimicrobium</taxon>
    </lineage>
</organism>
<dbReference type="EMBL" id="CP138335">
    <property type="protein sequence ID" value="XBW08823.1"/>
    <property type="molecule type" value="Genomic_DNA"/>
</dbReference>
<dbReference type="PANTHER" id="PTHR30465:SF0">
    <property type="entry name" value="OLIGOPEPTIDE TRANSPORT SYSTEM PERMEASE PROTEIN APPB"/>
    <property type="match status" value="1"/>
</dbReference>
<dbReference type="Pfam" id="PF00528">
    <property type="entry name" value="BPD_transp_1"/>
    <property type="match status" value="1"/>
</dbReference>
<evidence type="ECO:0000313" key="9">
    <source>
        <dbReference type="EMBL" id="XBW08823.1"/>
    </source>
</evidence>
<keyword evidence="6 7" id="KW-0472">Membrane</keyword>
<gene>
    <name evidence="9" type="ORF">SAC06_04505</name>
</gene>
<keyword evidence="3" id="KW-1003">Cell membrane</keyword>
<evidence type="ECO:0000256" key="2">
    <source>
        <dbReference type="ARBA" id="ARBA00022448"/>
    </source>
</evidence>
<feature type="domain" description="ABC transmembrane type-1" evidence="8">
    <location>
        <begin position="98"/>
        <end position="320"/>
    </location>
</feature>
<dbReference type="SUPFAM" id="SSF161098">
    <property type="entry name" value="MetI-like"/>
    <property type="match status" value="1"/>
</dbReference>
<keyword evidence="2 7" id="KW-0813">Transport</keyword>
<proteinExistence type="inferred from homology"/>
<dbReference type="InterPro" id="IPR035906">
    <property type="entry name" value="MetI-like_sf"/>
</dbReference>
<dbReference type="InterPro" id="IPR000515">
    <property type="entry name" value="MetI-like"/>
</dbReference>
<dbReference type="AlphaFoldDB" id="A0AAU7V9P3"/>
<dbReference type="CDD" id="cd06261">
    <property type="entry name" value="TM_PBP2"/>
    <property type="match status" value="1"/>
</dbReference>
<reference evidence="9" key="1">
    <citation type="submission" date="2023-11" db="EMBL/GenBank/DDBJ databases">
        <title>Scrofimicrobium hongkongense sp. nov., isolated from a patient with peritonitis.</title>
        <authorList>
            <person name="Lao H.Y."/>
            <person name="Wong A.Y.P."/>
            <person name="Ng T.L."/>
            <person name="Wong R.Y.L."/>
            <person name="Yau M.C.Y."/>
            <person name="Lam J.Y.W."/>
            <person name="Siu G.K.H."/>
        </authorList>
    </citation>
    <scope>NUCLEOTIDE SEQUENCE</scope>
    <source>
        <strain evidence="9">R131</strain>
    </source>
</reference>
<comment type="subcellular location">
    <subcellularLocation>
        <location evidence="1 7">Cell membrane</location>
        <topology evidence="1 7">Multi-pass membrane protein</topology>
    </subcellularLocation>
</comment>
<feature type="transmembrane region" description="Helical" evidence="7">
    <location>
        <begin position="9"/>
        <end position="27"/>
    </location>
</feature>
<comment type="similarity">
    <text evidence="7">Belongs to the binding-protein-dependent transport system permease family.</text>
</comment>
<evidence type="ECO:0000256" key="3">
    <source>
        <dbReference type="ARBA" id="ARBA00022475"/>
    </source>
</evidence>
<evidence type="ECO:0000256" key="1">
    <source>
        <dbReference type="ARBA" id="ARBA00004651"/>
    </source>
</evidence>
<dbReference type="GO" id="GO:0055085">
    <property type="term" value="P:transmembrane transport"/>
    <property type="evidence" value="ECO:0007669"/>
    <property type="project" value="InterPro"/>
</dbReference>
<keyword evidence="4 7" id="KW-0812">Transmembrane</keyword>
<dbReference type="Gene3D" id="1.10.3720.10">
    <property type="entry name" value="MetI-like"/>
    <property type="match status" value="1"/>
</dbReference>
<dbReference type="GO" id="GO:0005886">
    <property type="term" value="C:plasma membrane"/>
    <property type="evidence" value="ECO:0007669"/>
    <property type="project" value="UniProtKB-SubCell"/>
</dbReference>
<feature type="transmembrane region" description="Helical" evidence="7">
    <location>
        <begin position="98"/>
        <end position="122"/>
    </location>
</feature>
<keyword evidence="5 7" id="KW-1133">Transmembrane helix</keyword>
<accession>A0AAU7V9P3</accession>
<dbReference type="PROSITE" id="PS50928">
    <property type="entry name" value="ABC_TM1"/>
    <property type="match status" value="1"/>
</dbReference>
<evidence type="ECO:0000256" key="4">
    <source>
        <dbReference type="ARBA" id="ARBA00022692"/>
    </source>
</evidence>
<evidence type="ECO:0000256" key="6">
    <source>
        <dbReference type="ARBA" id="ARBA00023136"/>
    </source>
</evidence>
<feature type="transmembrane region" description="Helical" evidence="7">
    <location>
        <begin position="191"/>
        <end position="209"/>
    </location>
</feature>
<dbReference type="KEGG" id="sapp:SAC06_04505"/>
<name>A0AAU7V9P3_9ACTO</name>
<evidence type="ECO:0000256" key="7">
    <source>
        <dbReference type="RuleBase" id="RU363032"/>
    </source>
</evidence>
<feature type="transmembrane region" description="Helical" evidence="7">
    <location>
        <begin position="134"/>
        <end position="159"/>
    </location>
</feature>